<dbReference type="InterPro" id="IPR034139">
    <property type="entry name" value="TOPRIM_OLD"/>
</dbReference>
<sequence length="561" mass="62266">MADAKLGDDASQTDVPPYHLGIVVIKRVRIRGYRKFRDLDFLPHPTFNVLVGNNQSGKSTLLEAVGLAITGRVNGRPANEELNPHWFNKELVATAIADRASGKTVAVPEILVEVTFDNSDELSSLIGADDLYAPTGHAPGVRMHVHLNEEYRSEFEAYMADPGARLLPTDYFVADWRSFQGGPLTQRPRALSLAVIDARTVRSSAGVDYHLRQLIGEHLTSSEQVAVSAAFRQVKENMGAEHLTALNTRLASGDELLDRGRVSLAMDQSSRTSWDNNVIPHVDDIPFALAGQGQQAVTKIVLAMRRQAEAAGAVMVEEPENHLSHANLNVLLDRIDTLSSDDQQVFVTTHSSFVLNRLGVDRLRLVSDGSVEAFTDMTEDTINYFRKLPGFDTLRLVLADRLVLVEGPSDELLFERFYCDRYGHRPIDDGVDVFSMRGLSQRRFLELAKLAGKRCVIISDNDGRTEDELEALRDDLGDLLNANRKLLFGAVDHGHTLEPQIASVNDDATLRTLLGRTNRADLRTWMSNNKTEAAIKIVDSPTQLTAPSYFVEAMEHVHARW</sequence>
<dbReference type="Pfam" id="PF13476">
    <property type="entry name" value="AAA_23"/>
    <property type="match status" value="1"/>
</dbReference>
<dbReference type="PANTHER" id="PTHR43581:SF4">
    <property type="entry name" value="ATP_GTP PHOSPHATASE"/>
    <property type="match status" value="1"/>
</dbReference>
<organism evidence="4 5">
    <name type="scientific">Curtobacterium citri</name>
    <dbReference type="NCBI Taxonomy" id="3055139"/>
    <lineage>
        <taxon>Bacteria</taxon>
        <taxon>Bacillati</taxon>
        <taxon>Actinomycetota</taxon>
        <taxon>Actinomycetes</taxon>
        <taxon>Micrococcales</taxon>
        <taxon>Microbacteriaceae</taxon>
        <taxon>Curtobacterium</taxon>
    </lineage>
</organism>
<gene>
    <name evidence="4" type="ORF">QUG92_10885</name>
</gene>
<feature type="domain" description="OLD protein-like TOPRIM" evidence="3">
    <location>
        <begin position="398"/>
        <end position="462"/>
    </location>
</feature>
<dbReference type="CDD" id="cd01026">
    <property type="entry name" value="TOPRIM_OLD"/>
    <property type="match status" value="1"/>
</dbReference>
<accession>A0ABT7T7Q3</accession>
<evidence type="ECO:0000313" key="5">
    <source>
        <dbReference type="Proteomes" id="UP001237823"/>
    </source>
</evidence>
<dbReference type="EMBL" id="JAUCML010000006">
    <property type="protein sequence ID" value="MDM7885608.1"/>
    <property type="molecule type" value="Genomic_DNA"/>
</dbReference>
<reference evidence="4 5" key="1">
    <citation type="submission" date="2023-06" db="EMBL/GenBank/DDBJ databases">
        <authorList>
            <person name="Feng G."/>
            <person name="Li J."/>
            <person name="Zhu H."/>
        </authorList>
    </citation>
    <scope>NUCLEOTIDE SEQUENCE [LARGE SCALE GENOMIC DNA]</scope>
    <source>
        <strain evidence="4 5">RHCKG23</strain>
    </source>
</reference>
<comment type="caution">
    <text evidence="4">The sequence shown here is derived from an EMBL/GenBank/DDBJ whole genome shotgun (WGS) entry which is preliminary data.</text>
</comment>
<dbReference type="InterPro" id="IPR051396">
    <property type="entry name" value="Bact_Antivir_Def_Nuclease"/>
</dbReference>
<name>A0ABT7T7Q3_9MICO</name>
<dbReference type="PANTHER" id="PTHR43581">
    <property type="entry name" value="ATP/GTP PHOSPHATASE"/>
    <property type="match status" value="1"/>
</dbReference>
<feature type="domain" description="ATPase AAA-type core" evidence="1">
    <location>
        <begin position="283"/>
        <end position="356"/>
    </location>
</feature>
<dbReference type="InterPro" id="IPR003959">
    <property type="entry name" value="ATPase_AAA_core"/>
</dbReference>
<evidence type="ECO:0000259" key="3">
    <source>
        <dbReference type="Pfam" id="PF20469"/>
    </source>
</evidence>
<evidence type="ECO:0000259" key="2">
    <source>
        <dbReference type="Pfam" id="PF13476"/>
    </source>
</evidence>
<dbReference type="Proteomes" id="UP001237823">
    <property type="component" value="Unassembled WGS sequence"/>
</dbReference>
<keyword evidence="5" id="KW-1185">Reference proteome</keyword>
<dbReference type="Pfam" id="PF20469">
    <property type="entry name" value="OLD-like_TOPRIM"/>
    <property type="match status" value="1"/>
</dbReference>
<protein>
    <submittedName>
        <fullName evidence="4">AAA family ATPase</fullName>
    </submittedName>
</protein>
<dbReference type="SUPFAM" id="SSF52540">
    <property type="entry name" value="P-loop containing nucleoside triphosphate hydrolases"/>
    <property type="match status" value="1"/>
</dbReference>
<proteinExistence type="predicted"/>
<dbReference type="Gene3D" id="3.40.50.300">
    <property type="entry name" value="P-loop containing nucleotide triphosphate hydrolases"/>
    <property type="match status" value="2"/>
</dbReference>
<dbReference type="InterPro" id="IPR038729">
    <property type="entry name" value="Rad50/SbcC_AAA"/>
</dbReference>
<dbReference type="RefSeq" id="WP_289459045.1">
    <property type="nucleotide sequence ID" value="NZ_JAUCML010000006.1"/>
</dbReference>
<evidence type="ECO:0000313" key="4">
    <source>
        <dbReference type="EMBL" id="MDM7885608.1"/>
    </source>
</evidence>
<dbReference type="InterPro" id="IPR027417">
    <property type="entry name" value="P-loop_NTPase"/>
</dbReference>
<dbReference type="Pfam" id="PF13304">
    <property type="entry name" value="AAA_21"/>
    <property type="match status" value="1"/>
</dbReference>
<evidence type="ECO:0000259" key="1">
    <source>
        <dbReference type="Pfam" id="PF13304"/>
    </source>
</evidence>
<feature type="domain" description="Rad50/SbcC-type AAA" evidence="2">
    <location>
        <begin position="27"/>
        <end position="121"/>
    </location>
</feature>